<dbReference type="PANTHER" id="PTHR42852:SF6">
    <property type="entry name" value="THIOL:DISULFIDE INTERCHANGE PROTEIN DSBE"/>
    <property type="match status" value="1"/>
</dbReference>
<dbReference type="CDD" id="cd02966">
    <property type="entry name" value="TlpA_like_family"/>
    <property type="match status" value="1"/>
</dbReference>
<keyword evidence="5" id="KW-1133">Transmembrane helix</keyword>
<proteinExistence type="predicted"/>
<gene>
    <name evidence="7" type="ORF">B0T45_14750</name>
</gene>
<dbReference type="Proteomes" id="UP000192721">
    <property type="component" value="Unassembled WGS sequence"/>
</dbReference>
<dbReference type="SUPFAM" id="SSF52833">
    <property type="entry name" value="Thioredoxin-like"/>
    <property type="match status" value="1"/>
</dbReference>
<dbReference type="Pfam" id="PF08534">
    <property type="entry name" value="Redoxin"/>
    <property type="match status" value="1"/>
</dbReference>
<feature type="transmembrane region" description="Helical" evidence="5">
    <location>
        <begin position="82"/>
        <end position="100"/>
    </location>
</feature>
<accession>A0A1W0CRA6</accession>
<feature type="transmembrane region" description="Helical" evidence="5">
    <location>
        <begin position="6"/>
        <end position="32"/>
    </location>
</feature>
<keyword evidence="2" id="KW-0201">Cytochrome c-type biogenesis</keyword>
<dbReference type="InterPro" id="IPR013740">
    <property type="entry name" value="Redoxin"/>
</dbReference>
<name>A0A1W0CRA6_9NEIS</name>
<dbReference type="RefSeq" id="WP_081556000.1">
    <property type="nucleotide sequence ID" value="NZ_MUKV01000019.1"/>
</dbReference>
<evidence type="ECO:0000256" key="2">
    <source>
        <dbReference type="ARBA" id="ARBA00022748"/>
    </source>
</evidence>
<feature type="domain" description="Thioredoxin" evidence="6">
    <location>
        <begin position="124"/>
        <end position="267"/>
    </location>
</feature>
<organism evidence="7 8">
    <name type="scientific">Chromobacterium haemolyticum</name>
    <dbReference type="NCBI Taxonomy" id="394935"/>
    <lineage>
        <taxon>Bacteria</taxon>
        <taxon>Pseudomonadati</taxon>
        <taxon>Pseudomonadota</taxon>
        <taxon>Betaproteobacteria</taxon>
        <taxon>Neisseriales</taxon>
        <taxon>Chromobacteriaceae</taxon>
        <taxon>Chromobacterium</taxon>
    </lineage>
</organism>
<dbReference type="AlphaFoldDB" id="A0A1W0CRA6"/>
<dbReference type="PANTHER" id="PTHR42852">
    <property type="entry name" value="THIOL:DISULFIDE INTERCHANGE PROTEIN DSBE"/>
    <property type="match status" value="1"/>
</dbReference>
<keyword evidence="4" id="KW-0676">Redox-active center</keyword>
<evidence type="ECO:0000259" key="6">
    <source>
        <dbReference type="PROSITE" id="PS51352"/>
    </source>
</evidence>
<evidence type="ECO:0000256" key="4">
    <source>
        <dbReference type="ARBA" id="ARBA00023284"/>
    </source>
</evidence>
<sequence>MLSFHLGPLAIPISLTIVAAAWLAAHGAGLLAGRGRRVSVAAHLNDMLLWGFVAARVGFVLYWFSLYSHRPLTMLDLRDGGFLPWAGIAAALALAAWRGWRRPELRRPLAAAVLAGALVWAGGEALQRSGAEAALSPRVLRQLDGPPASLPALASGKPVVLNLWASWCPPCRREMPLLQDAQQQRPDVRFIFANQGEDEVAVRDFFRKQPLRLQHVLLDSAGALGREYGSVALPTTLFFDADGRLASVHLGELSAATLASKLQTLARSNSKE</sequence>
<protein>
    <submittedName>
        <fullName evidence="7">Thiol:disulfide interchange protein</fullName>
    </submittedName>
</protein>
<evidence type="ECO:0000256" key="1">
    <source>
        <dbReference type="ARBA" id="ARBA00004196"/>
    </source>
</evidence>
<dbReference type="GO" id="GO:0030313">
    <property type="term" value="C:cell envelope"/>
    <property type="evidence" value="ECO:0007669"/>
    <property type="project" value="UniProtKB-SubCell"/>
</dbReference>
<keyword evidence="3" id="KW-1015">Disulfide bond</keyword>
<comment type="caution">
    <text evidence="7">The sequence shown here is derived from an EMBL/GenBank/DDBJ whole genome shotgun (WGS) entry which is preliminary data.</text>
</comment>
<dbReference type="PROSITE" id="PS00194">
    <property type="entry name" value="THIOREDOXIN_1"/>
    <property type="match status" value="1"/>
</dbReference>
<dbReference type="GO" id="GO:0017004">
    <property type="term" value="P:cytochrome complex assembly"/>
    <property type="evidence" value="ECO:0007669"/>
    <property type="project" value="UniProtKB-KW"/>
</dbReference>
<dbReference type="InterPro" id="IPR017937">
    <property type="entry name" value="Thioredoxin_CS"/>
</dbReference>
<keyword evidence="5" id="KW-0472">Membrane</keyword>
<evidence type="ECO:0000256" key="3">
    <source>
        <dbReference type="ARBA" id="ARBA00023157"/>
    </source>
</evidence>
<dbReference type="InterPro" id="IPR036249">
    <property type="entry name" value="Thioredoxin-like_sf"/>
</dbReference>
<evidence type="ECO:0000313" key="8">
    <source>
        <dbReference type="Proteomes" id="UP000192721"/>
    </source>
</evidence>
<dbReference type="GO" id="GO:0015036">
    <property type="term" value="F:disulfide oxidoreductase activity"/>
    <property type="evidence" value="ECO:0007669"/>
    <property type="project" value="UniProtKB-ARBA"/>
</dbReference>
<keyword evidence="5" id="KW-0812">Transmembrane</keyword>
<dbReference type="InterPro" id="IPR013766">
    <property type="entry name" value="Thioredoxin_domain"/>
</dbReference>
<dbReference type="PROSITE" id="PS51352">
    <property type="entry name" value="THIOREDOXIN_2"/>
    <property type="match status" value="1"/>
</dbReference>
<reference evidence="7 8" key="1">
    <citation type="submission" date="2017-02" db="EMBL/GenBank/DDBJ databases">
        <title>Chromobacterium haemolyticum H5244.</title>
        <authorList>
            <person name="Gulvik C.A."/>
        </authorList>
    </citation>
    <scope>NUCLEOTIDE SEQUENCE [LARGE SCALE GENOMIC DNA]</scope>
    <source>
        <strain evidence="7 8">H5244</strain>
    </source>
</reference>
<comment type="subcellular location">
    <subcellularLocation>
        <location evidence="1">Cell envelope</location>
    </subcellularLocation>
</comment>
<feature type="transmembrane region" description="Helical" evidence="5">
    <location>
        <begin position="44"/>
        <end position="62"/>
    </location>
</feature>
<dbReference type="Gene3D" id="3.40.30.10">
    <property type="entry name" value="Glutaredoxin"/>
    <property type="match status" value="1"/>
</dbReference>
<evidence type="ECO:0000313" key="7">
    <source>
        <dbReference type="EMBL" id="OQS37357.1"/>
    </source>
</evidence>
<dbReference type="InterPro" id="IPR050553">
    <property type="entry name" value="Thioredoxin_ResA/DsbE_sf"/>
</dbReference>
<evidence type="ECO:0000256" key="5">
    <source>
        <dbReference type="SAM" id="Phobius"/>
    </source>
</evidence>
<dbReference type="EMBL" id="MUKV01000019">
    <property type="protein sequence ID" value="OQS37357.1"/>
    <property type="molecule type" value="Genomic_DNA"/>
</dbReference>